<dbReference type="InterPro" id="IPR050834">
    <property type="entry name" value="Glycosyltransf_2"/>
</dbReference>
<evidence type="ECO:0000313" key="3">
    <source>
        <dbReference type="EMBL" id="MDN5205384.1"/>
    </source>
</evidence>
<keyword evidence="1" id="KW-0812">Transmembrane</keyword>
<reference evidence="3" key="1">
    <citation type="submission" date="2023-06" db="EMBL/GenBank/DDBJ databases">
        <title>Genomic of Parafulvivirga corallium.</title>
        <authorList>
            <person name="Wang G."/>
        </authorList>
    </citation>
    <scope>NUCLEOTIDE SEQUENCE</scope>
    <source>
        <strain evidence="3">BMA10</strain>
    </source>
</reference>
<keyword evidence="4" id="KW-1185">Reference proteome</keyword>
<feature type="transmembrane region" description="Helical" evidence="1">
    <location>
        <begin position="410"/>
        <end position="430"/>
    </location>
</feature>
<dbReference type="PANTHER" id="PTHR43685:SF2">
    <property type="entry name" value="GLYCOSYLTRANSFERASE 2-LIKE DOMAIN-CONTAINING PROTEIN"/>
    <property type="match status" value="1"/>
</dbReference>
<gene>
    <name evidence="3" type="ORF">QQ008_28625</name>
</gene>
<dbReference type="Gene3D" id="3.90.550.10">
    <property type="entry name" value="Spore Coat Polysaccharide Biosynthesis Protein SpsA, Chain A"/>
    <property type="match status" value="1"/>
</dbReference>
<dbReference type="PANTHER" id="PTHR43685">
    <property type="entry name" value="GLYCOSYLTRANSFERASE"/>
    <property type="match status" value="1"/>
</dbReference>
<accession>A0ABT8KX86</accession>
<evidence type="ECO:0000256" key="1">
    <source>
        <dbReference type="SAM" id="Phobius"/>
    </source>
</evidence>
<name>A0ABT8KX86_9BACT</name>
<comment type="caution">
    <text evidence="3">The sequence shown here is derived from an EMBL/GenBank/DDBJ whole genome shotgun (WGS) entry which is preliminary data.</text>
</comment>
<dbReference type="Pfam" id="PF00535">
    <property type="entry name" value="Glycos_transf_2"/>
    <property type="match status" value="1"/>
</dbReference>
<dbReference type="RefSeq" id="WP_346755405.1">
    <property type="nucleotide sequence ID" value="NZ_JAUJEA010000018.1"/>
</dbReference>
<keyword evidence="1" id="KW-0472">Membrane</keyword>
<feature type="domain" description="Glycosyltransferase 2-like" evidence="2">
    <location>
        <begin position="160"/>
        <end position="271"/>
    </location>
</feature>
<dbReference type="CDD" id="cd00761">
    <property type="entry name" value="Glyco_tranf_GTA_type"/>
    <property type="match status" value="1"/>
</dbReference>
<keyword evidence="1" id="KW-1133">Transmembrane helix</keyword>
<dbReference type="GO" id="GO:0016757">
    <property type="term" value="F:glycosyltransferase activity"/>
    <property type="evidence" value="ECO:0007669"/>
    <property type="project" value="UniProtKB-KW"/>
</dbReference>
<proteinExistence type="predicted"/>
<evidence type="ECO:0000259" key="2">
    <source>
        <dbReference type="Pfam" id="PF00535"/>
    </source>
</evidence>
<protein>
    <submittedName>
        <fullName evidence="3">Glycosyltransferase family A protein</fullName>
        <ecNumber evidence="3">2.4.-.-</ecNumber>
    </submittedName>
</protein>
<keyword evidence="3" id="KW-0328">Glycosyltransferase</keyword>
<dbReference type="SUPFAM" id="SSF53448">
    <property type="entry name" value="Nucleotide-diphospho-sugar transferases"/>
    <property type="match status" value="1"/>
</dbReference>
<dbReference type="Proteomes" id="UP001172082">
    <property type="component" value="Unassembled WGS sequence"/>
</dbReference>
<sequence length="454" mass="53083">MLLNNFSFYKYIRPTWYFNRAPNFGETPYWVDYRKLDSHHQDLITYDTSYSCDEASLWDAAFQAWQKGILMHDGGLSLANSDRKPSVYDNYKFVKKYFNPAWLIYILVMRIFSFKNPIKEIVGFFKALNVKRENIYQVHEEHRGYNNYKAEIVTEKPTVSVILPTLNRYSYLKDAIEDLGKQEIKPLEIIVIDQTDDPDKAFYDQFDQLPLKLIFQDQKGQWLARNRAIQMSEGDYILMFDDDSRIDPDWVTEHLKALEYFKADISAGVSLSTVGAAIPENYSYFRWADQFDSGNALIKREVFEKVGLFDRQYDGQRMGDGEFGMRAYLAGYLSISHPYAKRIHLKVPVGGLRQMGSWDGFRPKKLFAPRPIPSVLFLFRKYFGKRLAILSLMNSVPPSIIPYKFKRNRIMLFFGALLSILILPIVFIQVMKSWKLSSVMIKEGDRIESLDPRK</sequence>
<keyword evidence="3" id="KW-0808">Transferase</keyword>
<organism evidence="3 4">
    <name type="scientific">Splendidivirga corallicola</name>
    <dbReference type="NCBI Taxonomy" id="3051826"/>
    <lineage>
        <taxon>Bacteria</taxon>
        <taxon>Pseudomonadati</taxon>
        <taxon>Bacteroidota</taxon>
        <taxon>Cytophagia</taxon>
        <taxon>Cytophagales</taxon>
        <taxon>Splendidivirgaceae</taxon>
        <taxon>Splendidivirga</taxon>
    </lineage>
</organism>
<dbReference type="InterPro" id="IPR001173">
    <property type="entry name" value="Glyco_trans_2-like"/>
</dbReference>
<dbReference type="EMBL" id="JAUJEA010000018">
    <property type="protein sequence ID" value="MDN5205384.1"/>
    <property type="molecule type" value="Genomic_DNA"/>
</dbReference>
<dbReference type="InterPro" id="IPR029044">
    <property type="entry name" value="Nucleotide-diphossugar_trans"/>
</dbReference>
<dbReference type="EC" id="2.4.-.-" evidence="3"/>
<evidence type="ECO:0000313" key="4">
    <source>
        <dbReference type="Proteomes" id="UP001172082"/>
    </source>
</evidence>